<evidence type="ECO:0000313" key="2">
    <source>
        <dbReference type="Proteomes" id="UP001232343"/>
    </source>
</evidence>
<reference evidence="1 2" key="1">
    <citation type="submission" date="2023-07" db="EMBL/GenBank/DDBJ databases">
        <title>Genomic Encyclopedia of Type Strains, Phase IV (KMG-IV): sequencing the most valuable type-strain genomes for metagenomic binning, comparative biology and taxonomic classification.</title>
        <authorList>
            <person name="Goeker M."/>
        </authorList>
    </citation>
    <scope>NUCLEOTIDE SEQUENCE [LARGE SCALE GENOMIC DNA]</scope>
    <source>
        <strain evidence="1 2">DSM 27848</strain>
    </source>
</reference>
<gene>
    <name evidence="1" type="ORF">J2S14_002814</name>
</gene>
<sequence>MGQKPIIISIAAVSGGGKTTITNGLKKRLDNAKALYFDQYEFDKSPTDICKWVEDGADYNEWNLESLITDIQCILDDPTIRYIILDYPFAYLNDNISDCIDLAVYVDTPLDIAMARRITRDYSNNKWENIQSDLTNYLLRGRLAYLEMEKSVKPSSDIILDGSLSIEMIVEKIITEIKRKSRF</sequence>
<dbReference type="Gene3D" id="3.40.50.300">
    <property type="entry name" value="P-loop containing nucleotide triphosphate hydrolases"/>
    <property type="match status" value="1"/>
</dbReference>
<keyword evidence="1" id="KW-0808">Transferase</keyword>
<dbReference type="EMBL" id="JAUSUO010000007">
    <property type="protein sequence ID" value="MDQ0343979.1"/>
    <property type="molecule type" value="Genomic_DNA"/>
</dbReference>
<comment type="caution">
    <text evidence="1">The sequence shown here is derived from an EMBL/GenBank/DDBJ whole genome shotgun (WGS) entry which is preliminary data.</text>
</comment>
<name>A0ABU0D6F3_9BACI</name>
<dbReference type="NCBIfam" id="NF006085">
    <property type="entry name" value="PRK08233.1"/>
    <property type="match status" value="1"/>
</dbReference>
<accession>A0ABU0D6F3</accession>
<dbReference type="SUPFAM" id="SSF52540">
    <property type="entry name" value="P-loop containing nucleoside triphosphate hydrolases"/>
    <property type="match status" value="1"/>
</dbReference>
<proteinExistence type="predicted"/>
<protein>
    <submittedName>
        <fullName evidence="1">Uridine kinase</fullName>
    </submittedName>
</protein>
<keyword evidence="1" id="KW-0418">Kinase</keyword>
<dbReference type="RefSeq" id="WP_244682202.1">
    <property type="nucleotide sequence ID" value="NZ_JALIRM010000010.1"/>
</dbReference>
<dbReference type="Proteomes" id="UP001232343">
    <property type="component" value="Unassembled WGS sequence"/>
</dbReference>
<organism evidence="1 2">
    <name type="scientific">Lederbergia wuyishanensis</name>
    <dbReference type="NCBI Taxonomy" id="1347903"/>
    <lineage>
        <taxon>Bacteria</taxon>
        <taxon>Bacillati</taxon>
        <taxon>Bacillota</taxon>
        <taxon>Bacilli</taxon>
        <taxon>Bacillales</taxon>
        <taxon>Bacillaceae</taxon>
        <taxon>Lederbergia</taxon>
    </lineage>
</organism>
<dbReference type="GO" id="GO:0016301">
    <property type="term" value="F:kinase activity"/>
    <property type="evidence" value="ECO:0007669"/>
    <property type="project" value="UniProtKB-KW"/>
</dbReference>
<keyword evidence="2" id="KW-1185">Reference proteome</keyword>
<dbReference type="InterPro" id="IPR027417">
    <property type="entry name" value="P-loop_NTPase"/>
</dbReference>
<evidence type="ECO:0000313" key="1">
    <source>
        <dbReference type="EMBL" id="MDQ0343979.1"/>
    </source>
</evidence>